<gene>
    <name evidence="1" type="ORF">AEK19_MT1169</name>
</gene>
<sequence length="44" mass="4856">MTLPPEMRTFSPAIDSFQEGQGNQDWEHPLELKIGALLGVCLQG</sequence>
<evidence type="ECO:0000313" key="1">
    <source>
        <dbReference type="EMBL" id="ART31382.1"/>
    </source>
</evidence>
<dbReference type="AlphaFoldDB" id="A0A1Y0B1Q7"/>
<organism evidence="1">
    <name type="scientific">Utricularia reniformis</name>
    <dbReference type="NCBI Taxonomy" id="192314"/>
    <lineage>
        <taxon>Eukaryota</taxon>
        <taxon>Viridiplantae</taxon>
        <taxon>Streptophyta</taxon>
        <taxon>Embryophyta</taxon>
        <taxon>Tracheophyta</taxon>
        <taxon>Spermatophyta</taxon>
        <taxon>Magnoliopsida</taxon>
        <taxon>eudicotyledons</taxon>
        <taxon>Gunneridae</taxon>
        <taxon>Pentapetalae</taxon>
        <taxon>asterids</taxon>
        <taxon>lamiids</taxon>
        <taxon>Lamiales</taxon>
        <taxon>Lentibulariaceae</taxon>
        <taxon>Utricularia</taxon>
    </lineage>
</organism>
<keyword evidence="1" id="KW-0496">Mitochondrion</keyword>
<geneLocation type="mitochondrion" evidence="1"/>
<protein>
    <submittedName>
        <fullName evidence="1">Uncharacterized protein</fullName>
    </submittedName>
</protein>
<proteinExistence type="predicted"/>
<reference evidence="1" key="1">
    <citation type="submission" date="2017-03" db="EMBL/GenBank/DDBJ databases">
        <title>The mitochondrial genome of the carnivorous plant Utricularia reniformis (Lentibulariaceae): structure, comparative analysis and evolutionary landmarks.</title>
        <authorList>
            <person name="Silva S.R."/>
            <person name="Alvarenga D.O."/>
            <person name="Michael T.P."/>
            <person name="Miranda V.F.O."/>
            <person name="Varani A.M."/>
        </authorList>
    </citation>
    <scope>NUCLEOTIDE SEQUENCE</scope>
</reference>
<name>A0A1Y0B1Q7_9LAMI</name>
<dbReference type="EMBL" id="KY774314">
    <property type="protein sequence ID" value="ART31382.1"/>
    <property type="molecule type" value="Genomic_DNA"/>
</dbReference>
<accession>A0A1Y0B1Q7</accession>